<feature type="region of interest" description="Disordered" evidence="13">
    <location>
        <begin position="189"/>
        <end position="232"/>
    </location>
</feature>
<evidence type="ECO:0000256" key="7">
    <source>
        <dbReference type="ARBA" id="ARBA00022723"/>
    </source>
</evidence>
<dbReference type="OrthoDB" id="1649088at2759"/>
<gene>
    <name evidence="14" type="ORF">EUX98_g8014</name>
</gene>
<evidence type="ECO:0000256" key="8">
    <source>
        <dbReference type="ARBA" id="ARBA00023004"/>
    </source>
</evidence>
<feature type="region of interest" description="Disordered" evidence="13">
    <location>
        <begin position="1"/>
        <end position="36"/>
    </location>
</feature>
<dbReference type="SFLD" id="SFLDS00032">
    <property type="entry name" value="Radical_SAM_3-amino-3-carboxyp"/>
    <property type="match status" value="1"/>
</dbReference>
<dbReference type="GO" id="GO:0090560">
    <property type="term" value="F:2-(3-amino-3-carboxypropyl)histidine synthase activity"/>
    <property type="evidence" value="ECO:0007669"/>
    <property type="project" value="UniProtKB-UniRule"/>
</dbReference>
<dbReference type="PIRSF" id="PIRSF004967">
    <property type="entry name" value="DPH1"/>
    <property type="match status" value="1"/>
</dbReference>
<keyword evidence="6 12" id="KW-0949">S-adenosyl-L-methionine</keyword>
<evidence type="ECO:0000256" key="10">
    <source>
        <dbReference type="ARBA" id="ARBA00048403"/>
    </source>
</evidence>
<comment type="cofactor">
    <cofactor evidence="12">
        <name>[4Fe-4S] cluster</name>
        <dbReference type="ChEBI" id="CHEBI:49883"/>
    </cofactor>
    <text evidence="12">Binds 1 [4Fe-4S] cluster per subunit. The cluster is coordinated with 3 cysteines and an exchangeable S-adenosyl-L-methionine.</text>
</comment>
<dbReference type="InterPro" id="IPR042263">
    <property type="entry name" value="DPH1/DPH2_1"/>
</dbReference>
<dbReference type="Pfam" id="PF01866">
    <property type="entry name" value="Diphthamide_syn"/>
    <property type="match status" value="2"/>
</dbReference>
<sequence length="529" mass="58079">MDPASNAKVPSSSSASKPRKRFVGTKSATPSKRSYNPAVANQIPQEILSDARLNTAMSALPSNYSFEVHKTIWHVRKNNSRMVALQMPEGLQMFACTIADIIEQFTPATTTIMGDVTYGACCIDDYTAVALGCDMLVHYGHSCLVPIDQTTIKTLYVFVEIAIDSSHLLQTVRMNFPDDRQQFRESLLLSEETESQIPAGERLGKGRHLRIEGPSTTGDGEDSLEKTSSSSEPTRLALVSTIQFVAALSRLKDNLTTEYSDPRHPSGPAGLLEGGESKDSVQDLSTPHPENLWTGRYDAIIPQSKPLSPGEILGCTAPQLSDVDALLYLGDGRFHLESIMIANPSIPAFRYDPYSKKLTRERYNHSEMRSIRNDAVTAAKRSIDDLTPSPDATLLKGEAPLWGVILGTLGRQGSFRQLQAITHQLTSAKTNIPFMPILLSELSPAKLALFNPHISTFVQTSCPRLSIDWGYAFDKPLLSPYETAVATGKAVGWIHDGDTPDKRKESVYPMDFYTAGTPWAIARSKALYP</sequence>
<dbReference type="EMBL" id="SGPM01000386">
    <property type="protein sequence ID" value="THH23164.1"/>
    <property type="molecule type" value="Genomic_DNA"/>
</dbReference>
<comment type="catalytic activity">
    <reaction evidence="10 12">
        <text>L-histidyl-[translation elongation factor 2] + S-adenosyl-L-methionine = 2-[(3S)-amino-3-carboxypropyl]-L-histidyl-[translation elongation factor 2] + S-methyl-5'-thioadenosine + H(+)</text>
        <dbReference type="Rhea" id="RHEA:36783"/>
        <dbReference type="Rhea" id="RHEA-COMP:9748"/>
        <dbReference type="Rhea" id="RHEA-COMP:9749"/>
        <dbReference type="ChEBI" id="CHEBI:15378"/>
        <dbReference type="ChEBI" id="CHEBI:17509"/>
        <dbReference type="ChEBI" id="CHEBI:29979"/>
        <dbReference type="ChEBI" id="CHEBI:59789"/>
        <dbReference type="ChEBI" id="CHEBI:73995"/>
        <dbReference type="EC" id="2.5.1.108"/>
    </reaction>
</comment>
<dbReference type="GO" id="GO:0017183">
    <property type="term" value="P:protein histidyl modification to diphthamide"/>
    <property type="evidence" value="ECO:0007669"/>
    <property type="project" value="UniProtKB-UniRule"/>
</dbReference>
<comment type="caution">
    <text evidence="14">The sequence shown here is derived from an EMBL/GenBank/DDBJ whole genome shotgun (WGS) entry which is preliminary data.</text>
</comment>
<reference evidence="14 15" key="1">
    <citation type="submission" date="2019-02" db="EMBL/GenBank/DDBJ databases">
        <title>Genome sequencing of the rare red list fungi Antrodiella citrinella (Flaviporus citrinellus).</title>
        <authorList>
            <person name="Buettner E."/>
            <person name="Kellner H."/>
        </authorList>
    </citation>
    <scope>NUCLEOTIDE SEQUENCE [LARGE SCALE GENOMIC DNA]</scope>
    <source>
        <strain evidence="14 15">DSM 108506</strain>
    </source>
</reference>
<accession>A0A4S4MCE5</accession>
<name>A0A4S4MCE5_9APHY</name>
<keyword evidence="5 12" id="KW-0808">Transferase</keyword>
<evidence type="ECO:0000256" key="4">
    <source>
        <dbReference type="ARBA" id="ARBA00021915"/>
    </source>
</evidence>
<keyword evidence="12" id="KW-0004">4Fe-4S</keyword>
<evidence type="ECO:0000256" key="9">
    <source>
        <dbReference type="ARBA" id="ARBA00023014"/>
    </source>
</evidence>
<dbReference type="Gene3D" id="3.40.50.11860">
    <property type="entry name" value="Diphthamide synthesis DPH1/DPH2 domain 3"/>
    <property type="match status" value="1"/>
</dbReference>
<keyword evidence="8" id="KW-0408">Iron</keyword>
<evidence type="ECO:0000256" key="3">
    <source>
        <dbReference type="ARBA" id="ARBA00012221"/>
    </source>
</evidence>
<dbReference type="Gene3D" id="3.40.50.11850">
    <property type="entry name" value="Diphthamide synthesis DPH1/DPH2 domain 2"/>
    <property type="match status" value="1"/>
</dbReference>
<protein>
    <recommendedName>
        <fullName evidence="4 12">2-(3-amino-3-carboxypropyl)histidine synthase subunit 1</fullName>
        <ecNumber evidence="3 12">2.5.1.108</ecNumber>
    </recommendedName>
</protein>
<comment type="similarity">
    <text evidence="2 12">Belongs to the DPH1/DPH2 family. DPH1 subfamily.</text>
</comment>
<keyword evidence="7" id="KW-0479">Metal-binding</keyword>
<feature type="region of interest" description="Disordered" evidence="13">
    <location>
        <begin position="256"/>
        <end position="289"/>
    </location>
</feature>
<comment type="function">
    <text evidence="11">Catalyzes the first step of diphthamide biosynthesis, a post-translational modification of histidine which occurs in elongation factor 2. DPH1 and DPH2 transfer a 3-amino-3-carboxypropyl (ACP) group from S-adenosyl-L-methionine (SAM) to a histidine residue, the reaction is assisted by a reduction system comprising DPH3 and a NADH-dependent reductase, predominantly CBR1.</text>
</comment>
<dbReference type="FunFam" id="3.40.50.11840:FF:000001">
    <property type="entry name" value="2-(3-amino-3-carboxypropyl)histidine synthase subunit 1"/>
    <property type="match status" value="1"/>
</dbReference>
<comment type="pathway">
    <text evidence="1 12">Protein modification; peptidyl-diphthamide biosynthesis.</text>
</comment>
<evidence type="ECO:0000256" key="5">
    <source>
        <dbReference type="ARBA" id="ARBA00022679"/>
    </source>
</evidence>
<evidence type="ECO:0000313" key="14">
    <source>
        <dbReference type="EMBL" id="THH23164.1"/>
    </source>
</evidence>
<dbReference type="PANTHER" id="PTHR10762:SF1">
    <property type="entry name" value="2-(3-AMINO-3-CARBOXYPROPYL)HISTIDINE SYNTHASE SUBUNIT 1"/>
    <property type="match status" value="1"/>
</dbReference>
<dbReference type="Gene3D" id="3.40.50.11840">
    <property type="entry name" value="Diphthamide synthesis DPH1/DPH2 domain 1"/>
    <property type="match status" value="1"/>
</dbReference>
<dbReference type="PANTHER" id="PTHR10762">
    <property type="entry name" value="DIPHTHAMIDE BIOSYNTHESIS PROTEIN"/>
    <property type="match status" value="1"/>
</dbReference>
<keyword evidence="15" id="KW-1185">Reference proteome</keyword>
<dbReference type="Proteomes" id="UP000308730">
    <property type="component" value="Unassembled WGS sequence"/>
</dbReference>
<evidence type="ECO:0000256" key="12">
    <source>
        <dbReference type="PIRNR" id="PIRNR004967"/>
    </source>
</evidence>
<evidence type="ECO:0000313" key="15">
    <source>
        <dbReference type="Proteomes" id="UP000308730"/>
    </source>
</evidence>
<keyword evidence="9" id="KW-0411">Iron-sulfur</keyword>
<dbReference type="InterPro" id="IPR042264">
    <property type="entry name" value="DPH1/DPH2_2"/>
</dbReference>
<dbReference type="NCBIfam" id="TIGR00322">
    <property type="entry name" value="diphth2_R"/>
    <property type="match status" value="3"/>
</dbReference>
<dbReference type="AlphaFoldDB" id="A0A4S4MCE5"/>
<dbReference type="EC" id="2.5.1.108" evidence="3 12"/>
<proteinExistence type="inferred from homology"/>
<evidence type="ECO:0000256" key="11">
    <source>
        <dbReference type="ARBA" id="ARBA00060338"/>
    </source>
</evidence>
<evidence type="ECO:0000256" key="2">
    <source>
        <dbReference type="ARBA" id="ARBA00010173"/>
    </source>
</evidence>
<evidence type="ECO:0000256" key="13">
    <source>
        <dbReference type="SAM" id="MobiDB-lite"/>
    </source>
</evidence>
<dbReference type="InterPro" id="IPR042265">
    <property type="entry name" value="DPH1/DPH2_3"/>
</dbReference>
<evidence type="ECO:0000256" key="1">
    <source>
        <dbReference type="ARBA" id="ARBA00005156"/>
    </source>
</evidence>
<dbReference type="GO" id="GO:0046872">
    <property type="term" value="F:metal ion binding"/>
    <property type="evidence" value="ECO:0007669"/>
    <property type="project" value="UniProtKB-KW"/>
</dbReference>
<feature type="compositionally biased region" description="Low complexity" evidence="13">
    <location>
        <begin position="1"/>
        <end position="16"/>
    </location>
</feature>
<dbReference type="InterPro" id="IPR016435">
    <property type="entry name" value="DPH1/DPH2"/>
</dbReference>
<dbReference type="UniPathway" id="UPA00559"/>
<evidence type="ECO:0000256" key="6">
    <source>
        <dbReference type="ARBA" id="ARBA00022691"/>
    </source>
</evidence>
<dbReference type="GO" id="GO:0051539">
    <property type="term" value="F:4 iron, 4 sulfur cluster binding"/>
    <property type="evidence" value="ECO:0007669"/>
    <property type="project" value="UniProtKB-UniRule"/>
</dbReference>
<dbReference type="InterPro" id="IPR035435">
    <property type="entry name" value="DPH1/DPH2_euk_archaea"/>
</dbReference>
<organism evidence="14 15">
    <name type="scientific">Antrodiella citrinella</name>
    <dbReference type="NCBI Taxonomy" id="2447956"/>
    <lineage>
        <taxon>Eukaryota</taxon>
        <taxon>Fungi</taxon>
        <taxon>Dikarya</taxon>
        <taxon>Basidiomycota</taxon>
        <taxon>Agaricomycotina</taxon>
        <taxon>Agaricomycetes</taxon>
        <taxon>Polyporales</taxon>
        <taxon>Steccherinaceae</taxon>
        <taxon>Antrodiella</taxon>
    </lineage>
</organism>